<sequence length="200" mass="21289">MSKVTTGATMSLDGYVADPSHGGFEHLFQWYGNGDVEVPTANPEMTFRTSAASAAHIRALVERTGALVVGRTLFDLTNGWGGRHPMDKPVVVVTHRVPDGWEPEGESFVFVTDGIEAAIARARSLAGDKEVGVNAGTIARQVLEAGLLDEVHVDLVPVLLGDGIPFFSGLGIAPVEFDGPFRVVEGTGVTHLAYRVRRPA</sequence>
<proteinExistence type="predicted"/>
<dbReference type="AlphaFoldDB" id="A0A1A9B5H7"/>
<dbReference type="InterPro" id="IPR050765">
    <property type="entry name" value="Riboflavin_Biosynth_HTPR"/>
</dbReference>
<dbReference type="InterPro" id="IPR024072">
    <property type="entry name" value="DHFR-like_dom_sf"/>
</dbReference>
<reference evidence="3" key="1">
    <citation type="submission" date="2016-06" db="EMBL/GenBank/DDBJ databases">
        <authorList>
            <person name="Varghese N."/>
            <person name="Submissions Spin"/>
        </authorList>
    </citation>
    <scope>NUCLEOTIDE SEQUENCE [LARGE SCALE GENOMIC DNA]</scope>
    <source>
        <strain evidence="3">DSM 45794</strain>
    </source>
</reference>
<accession>A0A1A9B5H7</accession>
<evidence type="ECO:0000313" key="3">
    <source>
        <dbReference type="Proteomes" id="UP000199558"/>
    </source>
</evidence>
<evidence type="ECO:0000259" key="1">
    <source>
        <dbReference type="Pfam" id="PF01872"/>
    </source>
</evidence>
<name>A0A1A9B5H7_9ACTN</name>
<dbReference type="GO" id="GO:0009231">
    <property type="term" value="P:riboflavin biosynthetic process"/>
    <property type="evidence" value="ECO:0007669"/>
    <property type="project" value="InterPro"/>
</dbReference>
<evidence type="ECO:0000313" key="2">
    <source>
        <dbReference type="EMBL" id="SBT64162.1"/>
    </source>
</evidence>
<dbReference type="PANTHER" id="PTHR38011:SF12">
    <property type="entry name" value="BIFUNCTIONAL DEAMINASE-REDUCTASE DOMAIN PROTEIN"/>
    <property type="match status" value="1"/>
</dbReference>
<dbReference type="Pfam" id="PF01872">
    <property type="entry name" value="RibD_C"/>
    <property type="match status" value="1"/>
</dbReference>
<dbReference type="OrthoDB" id="3820697at2"/>
<protein>
    <submittedName>
        <fullName evidence="2">Dihydrofolate reductase</fullName>
    </submittedName>
</protein>
<dbReference type="Proteomes" id="UP000199558">
    <property type="component" value="Unassembled WGS sequence"/>
</dbReference>
<gene>
    <name evidence="2" type="ORF">GA0070622_1131</name>
</gene>
<keyword evidence="3" id="KW-1185">Reference proteome</keyword>
<dbReference type="STRING" id="946078.GA0070622_1131"/>
<feature type="domain" description="Bacterial bifunctional deaminase-reductase C-terminal" evidence="1">
    <location>
        <begin position="3"/>
        <end position="173"/>
    </location>
</feature>
<dbReference type="Gene3D" id="3.40.430.10">
    <property type="entry name" value="Dihydrofolate Reductase, subunit A"/>
    <property type="match status" value="1"/>
</dbReference>
<dbReference type="SUPFAM" id="SSF53597">
    <property type="entry name" value="Dihydrofolate reductase-like"/>
    <property type="match status" value="1"/>
</dbReference>
<dbReference type="PANTHER" id="PTHR38011">
    <property type="entry name" value="DIHYDROFOLATE REDUCTASE FAMILY PROTEIN (AFU_ORTHOLOGUE AFUA_8G06820)"/>
    <property type="match status" value="1"/>
</dbReference>
<organism evidence="2 3">
    <name type="scientific">Micromonospora sediminicola</name>
    <dbReference type="NCBI Taxonomy" id="946078"/>
    <lineage>
        <taxon>Bacteria</taxon>
        <taxon>Bacillati</taxon>
        <taxon>Actinomycetota</taxon>
        <taxon>Actinomycetes</taxon>
        <taxon>Micromonosporales</taxon>
        <taxon>Micromonosporaceae</taxon>
        <taxon>Micromonospora</taxon>
    </lineage>
</organism>
<dbReference type="GO" id="GO:0008703">
    <property type="term" value="F:5-amino-6-(5-phosphoribosylamino)uracil reductase activity"/>
    <property type="evidence" value="ECO:0007669"/>
    <property type="project" value="InterPro"/>
</dbReference>
<dbReference type="InterPro" id="IPR002734">
    <property type="entry name" value="RibDG_C"/>
</dbReference>
<dbReference type="EMBL" id="FLRH01000003">
    <property type="protein sequence ID" value="SBT64162.1"/>
    <property type="molecule type" value="Genomic_DNA"/>
</dbReference>
<dbReference type="RefSeq" id="WP_091569503.1">
    <property type="nucleotide sequence ID" value="NZ_FLRH01000003.1"/>
</dbReference>